<sequence>MTYGDWTAIYAAIVATGALVLEVRRWFESGPKVFVRASIGLDRDKREVFVTVTNRGDTVTTVTHFTVNQYSGFWDRLRDRFDFDRSYPVFHPSGKPLPNVLAPGTHWTGWADAVPVYVGDLETGAVWVAIHTTDRDRPYLARIPKHRR</sequence>
<evidence type="ECO:0000313" key="2">
    <source>
        <dbReference type="Proteomes" id="UP000033187"/>
    </source>
</evidence>
<gene>
    <name evidence="1" type="ORF">YBN1229_v1_3295</name>
</gene>
<dbReference type="RefSeq" id="WP_046478467.1">
    <property type="nucleotide sequence ID" value="NZ_LN829118.1"/>
</dbReference>
<dbReference type="OrthoDB" id="8454510at2"/>
<dbReference type="Proteomes" id="UP000033187">
    <property type="component" value="Chromosome 1"/>
</dbReference>
<organism evidence="1 2">
    <name type="scientific">Candidatus Filomicrobium marinum</name>
    <dbReference type="NCBI Taxonomy" id="1608628"/>
    <lineage>
        <taxon>Bacteria</taxon>
        <taxon>Pseudomonadati</taxon>
        <taxon>Pseudomonadota</taxon>
        <taxon>Alphaproteobacteria</taxon>
        <taxon>Hyphomicrobiales</taxon>
        <taxon>Hyphomicrobiaceae</taxon>
        <taxon>Filomicrobium</taxon>
    </lineage>
</organism>
<dbReference type="KEGG" id="fiy:BN1229_v1_3295"/>
<evidence type="ECO:0000313" key="1">
    <source>
        <dbReference type="EMBL" id="CPR21862.1"/>
    </source>
</evidence>
<keyword evidence="2" id="KW-1185">Reference proteome</keyword>
<dbReference type="KEGG" id="fil:BN1229_v1_2622"/>
<reference evidence="2" key="1">
    <citation type="submission" date="2015-02" db="EMBL/GenBank/DDBJ databases">
        <authorList>
            <person name="Chooi Y.-H."/>
        </authorList>
    </citation>
    <scope>NUCLEOTIDE SEQUENCE [LARGE SCALE GENOMIC DNA]</scope>
    <source>
        <strain evidence="2">strain Y</strain>
    </source>
</reference>
<accession>A0A0D6JJI1</accession>
<proteinExistence type="predicted"/>
<dbReference type="AlphaFoldDB" id="A0A0D6JJI1"/>
<dbReference type="EMBL" id="LN829119">
    <property type="protein sequence ID" value="CPR21862.1"/>
    <property type="molecule type" value="Genomic_DNA"/>
</dbReference>
<name>A0A0D6JJI1_9HYPH</name>
<protein>
    <submittedName>
        <fullName evidence="1">Uncharacterized protein</fullName>
    </submittedName>
</protein>